<reference evidence="2" key="1">
    <citation type="journal article" date="2014" name="Nat. Genet.">
        <title>Genome and transcriptome of the porcine whipworm Trichuris suis.</title>
        <authorList>
            <person name="Jex A.R."/>
            <person name="Nejsum P."/>
            <person name="Schwarz E.M."/>
            <person name="Hu L."/>
            <person name="Young N.D."/>
            <person name="Hall R.S."/>
            <person name="Korhonen P.K."/>
            <person name="Liao S."/>
            <person name="Thamsborg S."/>
            <person name="Xia J."/>
            <person name="Xu P."/>
            <person name="Wang S."/>
            <person name="Scheerlinck J.P."/>
            <person name="Hofmann A."/>
            <person name="Sternberg P.W."/>
            <person name="Wang J."/>
            <person name="Gasser R.B."/>
        </authorList>
    </citation>
    <scope>NUCLEOTIDE SEQUENCE [LARGE SCALE GENOMIC DNA]</scope>
    <source>
        <strain evidence="2">DCEP-RM93F</strain>
    </source>
</reference>
<feature type="compositionally biased region" description="Basic and acidic residues" evidence="1">
    <location>
        <begin position="220"/>
        <end position="230"/>
    </location>
</feature>
<dbReference type="Proteomes" id="UP000030758">
    <property type="component" value="Unassembled WGS sequence"/>
</dbReference>
<feature type="compositionally biased region" description="Polar residues" evidence="1">
    <location>
        <begin position="197"/>
        <end position="213"/>
    </location>
</feature>
<name>A0A085NDX1_9BILA</name>
<feature type="region of interest" description="Disordered" evidence="1">
    <location>
        <begin position="16"/>
        <end position="38"/>
    </location>
</feature>
<dbReference type="AlphaFoldDB" id="A0A085NDX1"/>
<feature type="region of interest" description="Disordered" evidence="1">
    <location>
        <begin position="184"/>
        <end position="230"/>
    </location>
</feature>
<proteinExistence type="predicted"/>
<evidence type="ECO:0000256" key="1">
    <source>
        <dbReference type="SAM" id="MobiDB-lite"/>
    </source>
</evidence>
<accession>A0A085NDX1</accession>
<dbReference type="EMBL" id="KL367512">
    <property type="protein sequence ID" value="KFD67667.1"/>
    <property type="molecule type" value="Genomic_DNA"/>
</dbReference>
<protein>
    <submittedName>
        <fullName evidence="2">Uncharacterized protein</fullName>
    </submittedName>
</protein>
<gene>
    <name evidence="2" type="ORF">M514_20163</name>
</gene>
<organism evidence="2">
    <name type="scientific">Trichuris suis</name>
    <name type="common">pig whipworm</name>
    <dbReference type="NCBI Taxonomy" id="68888"/>
    <lineage>
        <taxon>Eukaryota</taxon>
        <taxon>Metazoa</taxon>
        <taxon>Ecdysozoa</taxon>
        <taxon>Nematoda</taxon>
        <taxon>Enoplea</taxon>
        <taxon>Dorylaimia</taxon>
        <taxon>Trichinellida</taxon>
        <taxon>Trichuridae</taxon>
        <taxon>Trichuris</taxon>
    </lineage>
</organism>
<sequence length="345" mass="37389">MARLFGLVKQGQSDWTLSKSDTVPTPHHDRKQRSRDGTVRLSQVSNVYVTVWRAVLRFTSDPDSTVCQMANRLIGYVNDRVADLKRICVSSVLPTTPGSHGRRVTVVGSFPVTKSSSPVGEHRGSPVNRPKFSIGVGVTTVDCASSPNEQSTYKAVSDASPMLSIYSAIYTSLRRPVFGEGPEPNVSAYGIDRPDSGQPSFPNAHKSSASPSSGCPIDDGQMRESRDGKSKPLLETGFLSSCVQSFKLPVIDLLLSDENGSTTLPRTEQTLSSLRMDTLRATIDHCHEQWNALAKLRKREVLKTLPLLASVEVSVASGDGVSGVLTTKDEELTLQAMANDDSRLN</sequence>
<evidence type="ECO:0000313" key="2">
    <source>
        <dbReference type="EMBL" id="KFD67667.1"/>
    </source>
</evidence>